<dbReference type="InterPro" id="IPR013783">
    <property type="entry name" value="Ig-like_fold"/>
</dbReference>
<keyword evidence="3" id="KW-1185">Reference proteome</keyword>
<dbReference type="OrthoDB" id="6151406at2759"/>
<dbReference type="SUPFAM" id="SSF48726">
    <property type="entry name" value="Immunoglobulin"/>
    <property type="match status" value="1"/>
</dbReference>
<dbReference type="Pfam" id="PF13927">
    <property type="entry name" value="Ig_3"/>
    <property type="match status" value="1"/>
</dbReference>
<organism evidence="2 3">
    <name type="scientific">Clarias magur</name>
    <name type="common">Asian catfish</name>
    <name type="synonym">Macropteronotus magur</name>
    <dbReference type="NCBI Taxonomy" id="1594786"/>
    <lineage>
        <taxon>Eukaryota</taxon>
        <taxon>Metazoa</taxon>
        <taxon>Chordata</taxon>
        <taxon>Craniata</taxon>
        <taxon>Vertebrata</taxon>
        <taxon>Euteleostomi</taxon>
        <taxon>Actinopterygii</taxon>
        <taxon>Neopterygii</taxon>
        <taxon>Teleostei</taxon>
        <taxon>Ostariophysi</taxon>
        <taxon>Siluriformes</taxon>
        <taxon>Clariidae</taxon>
        <taxon>Clarias</taxon>
    </lineage>
</organism>
<dbReference type="PROSITE" id="PS50835">
    <property type="entry name" value="IG_LIKE"/>
    <property type="match status" value="1"/>
</dbReference>
<dbReference type="Proteomes" id="UP000727407">
    <property type="component" value="Unassembled WGS sequence"/>
</dbReference>
<protein>
    <submittedName>
        <fullName evidence="2">Fc receptor-like protein 5</fullName>
    </submittedName>
</protein>
<dbReference type="InterPro" id="IPR036179">
    <property type="entry name" value="Ig-like_dom_sf"/>
</dbReference>
<name>A0A8J4U3W0_CLAMG</name>
<feature type="non-terminal residue" evidence="2">
    <location>
        <position position="1"/>
    </location>
</feature>
<accession>A0A8J4U3W0</accession>
<comment type="caution">
    <text evidence="2">The sequence shown here is derived from an EMBL/GenBank/DDBJ whole genome shotgun (WGS) entry which is preliminary data.</text>
</comment>
<feature type="domain" description="Ig-like" evidence="1">
    <location>
        <begin position="4"/>
        <end position="74"/>
    </location>
</feature>
<proteinExistence type="predicted"/>
<feature type="non-terminal residue" evidence="2">
    <location>
        <position position="74"/>
    </location>
</feature>
<sequence length="74" mass="8465">KPKPTVRVNPQSSIYTGDTVTLTCELQESTGWEFLFYKYNQQLQDFSTEPVNTNTLTVTVNNAGDTVYKCRARR</sequence>
<reference evidence="2" key="1">
    <citation type="submission" date="2020-07" db="EMBL/GenBank/DDBJ databases">
        <title>Clarias magur genome sequencing, assembly and annotation.</title>
        <authorList>
            <person name="Kushwaha B."/>
            <person name="Kumar R."/>
            <person name="Das P."/>
            <person name="Joshi C.G."/>
            <person name="Kumar D."/>
            <person name="Nagpure N.S."/>
            <person name="Pandey M."/>
            <person name="Agarwal S."/>
            <person name="Srivastava S."/>
            <person name="Singh M."/>
            <person name="Sahoo L."/>
            <person name="Jayasankar P."/>
            <person name="Meher P.K."/>
            <person name="Koringa P.G."/>
            <person name="Iquebal M.A."/>
            <person name="Das S.P."/>
            <person name="Bit A."/>
            <person name="Patnaik S."/>
            <person name="Patel N."/>
            <person name="Shah T.M."/>
            <person name="Hinsu A."/>
            <person name="Jena J.K."/>
        </authorList>
    </citation>
    <scope>NUCLEOTIDE SEQUENCE</scope>
    <source>
        <strain evidence="2">CIFAMagur01</strain>
        <tissue evidence="2">Testis</tissue>
    </source>
</reference>
<evidence type="ECO:0000313" key="2">
    <source>
        <dbReference type="EMBL" id="KAF5889252.1"/>
    </source>
</evidence>
<evidence type="ECO:0000313" key="3">
    <source>
        <dbReference type="Proteomes" id="UP000727407"/>
    </source>
</evidence>
<gene>
    <name evidence="2" type="ORF">DAT39_021043</name>
</gene>
<dbReference type="EMBL" id="QNUK01000837">
    <property type="protein sequence ID" value="KAF5889252.1"/>
    <property type="molecule type" value="Genomic_DNA"/>
</dbReference>
<dbReference type="AlphaFoldDB" id="A0A8J4U3W0"/>
<evidence type="ECO:0000259" key="1">
    <source>
        <dbReference type="PROSITE" id="PS50835"/>
    </source>
</evidence>
<dbReference type="InterPro" id="IPR007110">
    <property type="entry name" value="Ig-like_dom"/>
</dbReference>
<keyword evidence="2" id="KW-0675">Receptor</keyword>
<dbReference type="Gene3D" id="2.60.40.10">
    <property type="entry name" value="Immunoglobulins"/>
    <property type="match status" value="1"/>
</dbReference>